<sequence length="403" mass="45114">MPLILLTWLGRLTITVFSLTLGFTFCGLFLVPNGKTILSNLLVISILFGIINLILGGRRKTGIIDRRLLWVFLGYAIFILFNRFVHGDQYGVMRSLGYVVLFGLLLPREKIIVDVSRYAALCGGLGLGGISIWQQSIGIERVEGFTNAILFSQAALSIALLNWFFYLEFKEQTITRLLSTLAMCSSLFALYASQSRGVWLALLAVLGLIFISKAIKKPSKYILVGMFSLASMAIFFQHSTVLQQRVEQAMYDVNSAEQGQFETSWGLRIIAWQSAWLGFIDHPILGVGTDGFDVLKQNQASSGMVSKLILHPSLAHAHNQYMQNLVLRGGIGFIFIIMFLVYPFSIAVRKYGITSVSALLPIVFFISGMSDVPFEHQSIIYIYTLELLFILFFYEMKDKDVAA</sequence>
<dbReference type="RefSeq" id="WP_159157878.1">
    <property type="nucleotide sequence ID" value="NZ_JAAKUO010000012.1"/>
</dbReference>
<dbReference type="InterPro" id="IPR007016">
    <property type="entry name" value="O-antigen_ligase-rel_domated"/>
</dbReference>
<feature type="transmembrane region" description="Helical" evidence="5">
    <location>
        <begin position="118"/>
        <end position="136"/>
    </location>
</feature>
<feature type="transmembrane region" description="Helical" evidence="5">
    <location>
        <begin position="148"/>
        <end position="167"/>
    </location>
</feature>
<dbReference type="Proteomes" id="UP000439123">
    <property type="component" value="Unassembled WGS sequence"/>
</dbReference>
<reference evidence="7 8" key="1">
    <citation type="submission" date="2019-10" db="EMBL/GenBank/DDBJ databases">
        <authorList>
            <person name="Karimi E."/>
        </authorList>
    </citation>
    <scope>NUCLEOTIDE SEQUENCE [LARGE SCALE GENOMIC DNA]</scope>
    <source>
        <strain evidence="7">Aeromonas sp. 8C</strain>
    </source>
</reference>
<feature type="transmembrane region" description="Helical" evidence="5">
    <location>
        <begin position="37"/>
        <end position="56"/>
    </location>
</feature>
<comment type="subcellular location">
    <subcellularLocation>
        <location evidence="1">Membrane</location>
        <topology evidence="1">Multi-pass membrane protein</topology>
    </subcellularLocation>
</comment>
<dbReference type="InterPro" id="IPR051533">
    <property type="entry name" value="WaaL-like"/>
</dbReference>
<feature type="transmembrane region" description="Helical" evidence="5">
    <location>
        <begin position="376"/>
        <end position="394"/>
    </location>
</feature>
<feature type="transmembrane region" description="Helical" evidence="5">
    <location>
        <begin position="198"/>
        <end position="215"/>
    </location>
</feature>
<evidence type="ECO:0000259" key="6">
    <source>
        <dbReference type="Pfam" id="PF04932"/>
    </source>
</evidence>
<feature type="transmembrane region" description="Helical" evidence="5">
    <location>
        <begin position="68"/>
        <end position="85"/>
    </location>
</feature>
<proteinExistence type="predicted"/>
<accession>A0A653LAZ4</accession>
<evidence type="ECO:0000256" key="4">
    <source>
        <dbReference type="ARBA" id="ARBA00023136"/>
    </source>
</evidence>
<evidence type="ECO:0000313" key="8">
    <source>
        <dbReference type="Proteomes" id="UP000439123"/>
    </source>
</evidence>
<feature type="transmembrane region" description="Helical" evidence="5">
    <location>
        <begin position="351"/>
        <end position="370"/>
    </location>
</feature>
<dbReference type="EMBL" id="CABWLC010000020">
    <property type="protein sequence ID" value="VXA88444.1"/>
    <property type="molecule type" value="Genomic_DNA"/>
</dbReference>
<dbReference type="Pfam" id="PF04932">
    <property type="entry name" value="Wzy_C"/>
    <property type="match status" value="1"/>
</dbReference>
<evidence type="ECO:0000256" key="5">
    <source>
        <dbReference type="SAM" id="Phobius"/>
    </source>
</evidence>
<keyword evidence="4 5" id="KW-0472">Membrane</keyword>
<evidence type="ECO:0000256" key="1">
    <source>
        <dbReference type="ARBA" id="ARBA00004141"/>
    </source>
</evidence>
<gene>
    <name evidence="7" type="ORF">AERO8C_70124</name>
</gene>
<protein>
    <submittedName>
        <fullName evidence="7">Polymerase</fullName>
    </submittedName>
</protein>
<dbReference type="PANTHER" id="PTHR37422:SF13">
    <property type="entry name" value="LIPOPOLYSACCHARIDE BIOSYNTHESIS PROTEIN PA4999-RELATED"/>
    <property type="match status" value="1"/>
</dbReference>
<dbReference type="GO" id="GO:0016020">
    <property type="term" value="C:membrane"/>
    <property type="evidence" value="ECO:0007669"/>
    <property type="project" value="UniProtKB-SubCell"/>
</dbReference>
<evidence type="ECO:0000256" key="3">
    <source>
        <dbReference type="ARBA" id="ARBA00022989"/>
    </source>
</evidence>
<keyword evidence="2 5" id="KW-0812">Transmembrane</keyword>
<dbReference type="PANTHER" id="PTHR37422">
    <property type="entry name" value="TEICHURONIC ACID BIOSYNTHESIS PROTEIN TUAE"/>
    <property type="match status" value="1"/>
</dbReference>
<feature type="transmembrane region" description="Helical" evidence="5">
    <location>
        <begin position="12"/>
        <end position="31"/>
    </location>
</feature>
<organism evidence="7 8">
    <name type="scientific">Aeromonas veronii</name>
    <dbReference type="NCBI Taxonomy" id="654"/>
    <lineage>
        <taxon>Bacteria</taxon>
        <taxon>Pseudomonadati</taxon>
        <taxon>Pseudomonadota</taxon>
        <taxon>Gammaproteobacteria</taxon>
        <taxon>Aeromonadales</taxon>
        <taxon>Aeromonadaceae</taxon>
        <taxon>Aeromonas</taxon>
    </lineage>
</organism>
<evidence type="ECO:0000313" key="7">
    <source>
        <dbReference type="EMBL" id="VXA88444.1"/>
    </source>
</evidence>
<feature type="transmembrane region" description="Helical" evidence="5">
    <location>
        <begin position="174"/>
        <end position="192"/>
    </location>
</feature>
<feature type="transmembrane region" description="Helical" evidence="5">
    <location>
        <begin position="325"/>
        <end position="344"/>
    </location>
</feature>
<feature type="transmembrane region" description="Helical" evidence="5">
    <location>
        <begin position="222"/>
        <end position="241"/>
    </location>
</feature>
<dbReference type="AlphaFoldDB" id="A0A653LAZ4"/>
<name>A0A653LAZ4_AERVE</name>
<evidence type="ECO:0000256" key="2">
    <source>
        <dbReference type="ARBA" id="ARBA00022692"/>
    </source>
</evidence>
<feature type="transmembrane region" description="Helical" evidence="5">
    <location>
        <begin position="91"/>
        <end position="106"/>
    </location>
</feature>
<feature type="domain" description="O-antigen ligase-related" evidence="6">
    <location>
        <begin position="183"/>
        <end position="337"/>
    </location>
</feature>
<keyword evidence="3 5" id="KW-1133">Transmembrane helix</keyword>